<feature type="region of interest" description="Disordered" evidence="1">
    <location>
        <begin position="1"/>
        <end position="78"/>
    </location>
</feature>
<sequence>MYASSRRANSPTSNSRFSDRSATESGMRNVKSQRESNRSSNLEEGKSPKKQDGAKSNRESVNPDSGMKKKVKERKRPSALKNEFVNLSDILTRTTESHSKMAEAHRSASVTMRNFPSVQLFTSFLLVSLFLDASAANPFTLYYIRTTGKDNQLIPVVEEEAYRKFELTTDGSKCASKEVHVSEAFIKNEAGLLENLMLICCKDCSSYVSNGRLTLQGLRYLSDIEVTDDEQSLDIPGDSGTCVNLYGYEETHDSDACIFRLNGNGAFAGSLSSYAPFPNEKHQIDCSDGDTCYKQLTEEAYEITCCCVNNNANCTYSQDYQQNVRTFYNRFMEQSSTAEGSISPLQFHHLDAQNRRKVHCAYGNVIENPKGGGIAKNMGESHITGLDTVPLPWTRAMIPEPVSTCGLKLSFYPHDISKSLYRQDMSFKTMSRIERNDTVSFLHCCNDVDGCNHIAKHFGYNELMTISGTRDEFGFHFPWRDTCGYHAASFLFLIEFKEYIGRCDYYYDIGAKKAVRLFGYERMKYSKTVKIKGYDCARKTVLLHSRALQCPEKYRYYDAVDSPVRDYINCQKKYVDGDKPPTEEFMMAIFREALEHQALKFSCLDSHAKYVPLGEIDSITDMKESPIQACYYIVGSFQGQYAMKTGPVDEESGEIFEFYAEHFMSQKLTYGISYSYNSSYGEAVLICVGEQDLCKQKEVIAELMLPVLHVNKMDSDLINRTKCGDELCSDHLGCHSSTGLGELNTKPTKGCISGRRSDDIHLLACSNAEKRWSKNEVLVDIQSTNDERTELHRVLCDGFGFRSTGKKFNETKSSWPLEL</sequence>
<dbReference type="WBParaSite" id="L893_g22103.t2">
    <property type="protein sequence ID" value="L893_g22103.t2"/>
    <property type="gene ID" value="L893_g22103"/>
</dbReference>
<dbReference type="AlphaFoldDB" id="A0A1I7Z1Z1"/>
<name>A0A1I7Z1Z1_9BILA</name>
<organism evidence="2 3">
    <name type="scientific">Steinernema glaseri</name>
    <dbReference type="NCBI Taxonomy" id="37863"/>
    <lineage>
        <taxon>Eukaryota</taxon>
        <taxon>Metazoa</taxon>
        <taxon>Ecdysozoa</taxon>
        <taxon>Nematoda</taxon>
        <taxon>Chromadorea</taxon>
        <taxon>Rhabditida</taxon>
        <taxon>Tylenchina</taxon>
        <taxon>Panagrolaimomorpha</taxon>
        <taxon>Strongyloidoidea</taxon>
        <taxon>Steinernematidae</taxon>
        <taxon>Steinernema</taxon>
    </lineage>
</organism>
<evidence type="ECO:0000256" key="1">
    <source>
        <dbReference type="SAM" id="MobiDB-lite"/>
    </source>
</evidence>
<feature type="compositionally biased region" description="Basic residues" evidence="1">
    <location>
        <begin position="68"/>
        <end position="78"/>
    </location>
</feature>
<accession>A0A1I7Z1Z1</accession>
<protein>
    <submittedName>
        <fullName evidence="3">Peptidase_M16_C domain-containing protein</fullName>
    </submittedName>
</protein>
<feature type="compositionally biased region" description="Basic and acidic residues" evidence="1">
    <location>
        <begin position="32"/>
        <end position="58"/>
    </location>
</feature>
<evidence type="ECO:0000313" key="3">
    <source>
        <dbReference type="WBParaSite" id="L893_g22103.t2"/>
    </source>
</evidence>
<reference evidence="3" key="1">
    <citation type="submission" date="2016-11" db="UniProtKB">
        <authorList>
            <consortium name="WormBaseParasite"/>
        </authorList>
    </citation>
    <scope>IDENTIFICATION</scope>
</reference>
<keyword evidence="2" id="KW-1185">Reference proteome</keyword>
<feature type="compositionally biased region" description="Polar residues" evidence="1">
    <location>
        <begin position="1"/>
        <end position="16"/>
    </location>
</feature>
<dbReference type="Proteomes" id="UP000095287">
    <property type="component" value="Unplaced"/>
</dbReference>
<evidence type="ECO:0000313" key="2">
    <source>
        <dbReference type="Proteomes" id="UP000095287"/>
    </source>
</evidence>
<proteinExistence type="predicted"/>